<dbReference type="InterPro" id="IPR024997">
    <property type="entry name" value="DUF3892"/>
</dbReference>
<proteinExistence type="predicted"/>
<dbReference type="AlphaFoldDB" id="A0A1G8EJW4"/>
<evidence type="ECO:0000313" key="1">
    <source>
        <dbReference type="EMBL" id="SDH70120.1"/>
    </source>
</evidence>
<dbReference type="OrthoDB" id="826539at2"/>
<reference evidence="1 2" key="1">
    <citation type="submission" date="2016-10" db="EMBL/GenBank/DDBJ databases">
        <authorList>
            <person name="de Groot N.N."/>
        </authorList>
    </citation>
    <scope>NUCLEOTIDE SEQUENCE [LARGE SCALE GENOMIC DNA]</scope>
    <source>
        <strain evidence="1 2">DSM 5885</strain>
    </source>
</reference>
<protein>
    <recommendedName>
        <fullName evidence="3">DUF3892 domain-containing protein</fullName>
    </recommendedName>
</protein>
<sequence length="96" mass="10626">MSIRITCINKAGGYHENPHEAISRFGWVNESTKATGKSDRESMWKFVHEGNEAYVKDVRGNVAKLVAKTNSRGTRYLQTVSDGKPSDNLLALPECG</sequence>
<dbReference type="STRING" id="83767.SAMN05660652_02105"/>
<name>A0A1G8EJW4_9RHOO</name>
<keyword evidence="2" id="KW-1185">Reference proteome</keyword>
<evidence type="ECO:0000313" key="2">
    <source>
        <dbReference type="Proteomes" id="UP000198607"/>
    </source>
</evidence>
<dbReference type="RefSeq" id="WP_091937369.1">
    <property type="nucleotide sequence ID" value="NZ_FNCY01000008.1"/>
</dbReference>
<evidence type="ECO:0008006" key="3">
    <source>
        <dbReference type="Google" id="ProtNLM"/>
    </source>
</evidence>
<dbReference type="Proteomes" id="UP000198607">
    <property type="component" value="Unassembled WGS sequence"/>
</dbReference>
<gene>
    <name evidence="1" type="ORF">SAMN05660652_02105</name>
</gene>
<accession>A0A1G8EJW4</accession>
<dbReference type="EMBL" id="FNCY01000008">
    <property type="protein sequence ID" value="SDH70120.1"/>
    <property type="molecule type" value="Genomic_DNA"/>
</dbReference>
<organism evidence="1 2">
    <name type="scientific">Propionivibrio dicarboxylicus</name>
    <dbReference type="NCBI Taxonomy" id="83767"/>
    <lineage>
        <taxon>Bacteria</taxon>
        <taxon>Pseudomonadati</taxon>
        <taxon>Pseudomonadota</taxon>
        <taxon>Betaproteobacteria</taxon>
        <taxon>Rhodocyclales</taxon>
        <taxon>Rhodocyclaceae</taxon>
        <taxon>Propionivibrio</taxon>
    </lineage>
</organism>
<dbReference type="Pfam" id="PF13031">
    <property type="entry name" value="DUF3892"/>
    <property type="match status" value="1"/>
</dbReference>